<gene>
    <name evidence="8" type="ORF">AX245_07675</name>
    <name evidence="9" type="ORF">C4618_13320</name>
</gene>
<evidence type="ECO:0000256" key="4">
    <source>
        <dbReference type="ARBA" id="ARBA00023088"/>
    </source>
</evidence>
<keyword evidence="1" id="KW-0134">Cell wall</keyword>
<protein>
    <submittedName>
        <fullName evidence="8">Cell surface protein</fullName>
    </submittedName>
    <submittedName>
        <fullName evidence="9">LPXTG cell wall anchor domain-containing protein</fullName>
    </submittedName>
</protein>
<keyword evidence="3 6" id="KW-0732">Signal</keyword>
<dbReference type="KEGG" id="sage:EN72_08130"/>
<dbReference type="InterPro" id="IPR019931">
    <property type="entry name" value="LPXTG_anchor"/>
</dbReference>
<sequence>MKVKNKILTMVALTVLTCATYSSIGYADTSDKNTDTSVVTTTLSEEKRLDELDQSSTGSSSENESSSSSEPETNPSTNPPTTEPSQPSPSEENKPDGSTKTEIGNNKDISSGTKVLISEDSIKNFSKASSDQEEVDRDESSSSKANDEKKGHSKPKKELPKTGDSHSDTVIASTGGIILLSLSLYNKKMKLY</sequence>
<feature type="region of interest" description="Disordered" evidence="5">
    <location>
        <begin position="24"/>
        <end position="171"/>
    </location>
</feature>
<accession>A0A0E1EN48</accession>
<reference evidence="9 11" key="2">
    <citation type="journal article" date="2018" name="Emerg. Microbes Infect.">
        <title>Phenotypic and molecular analysis of nontypeable Group B streptococci: identification of cps2a and hybrid cps2a/cps5 Group B streptococcal capsule gene clusters.</title>
        <authorList>
            <person name="Alhhazmi A."/>
            <person name="Tyrrell G.J."/>
        </authorList>
    </citation>
    <scope>NUCLEOTIDE SEQUENCE [LARGE SCALE GENOMIC DNA]</scope>
    <source>
        <strain evidence="9 11">PLGBS17</strain>
    </source>
</reference>
<organism evidence="8 10">
    <name type="scientific">Streptococcus agalactiae</name>
    <dbReference type="NCBI Taxonomy" id="1311"/>
    <lineage>
        <taxon>Bacteria</taxon>
        <taxon>Bacillati</taxon>
        <taxon>Bacillota</taxon>
        <taxon>Bacilli</taxon>
        <taxon>Lactobacillales</taxon>
        <taxon>Streptococcaceae</taxon>
        <taxon>Streptococcus</taxon>
    </lineage>
</organism>
<dbReference type="EMBL" id="QHGZ01000260">
    <property type="protein sequence ID" value="RDY74243.1"/>
    <property type="molecule type" value="Genomic_DNA"/>
</dbReference>
<dbReference type="Proteomes" id="UP000256718">
    <property type="component" value="Unassembled WGS sequence"/>
</dbReference>
<feature type="compositionally biased region" description="Polar residues" evidence="5">
    <location>
        <begin position="100"/>
        <end position="113"/>
    </location>
</feature>
<keyword evidence="4" id="KW-0572">Peptidoglycan-anchor</keyword>
<evidence type="ECO:0000256" key="1">
    <source>
        <dbReference type="ARBA" id="ARBA00022512"/>
    </source>
</evidence>
<evidence type="ECO:0000313" key="9">
    <source>
        <dbReference type="EMBL" id="RDY74243.1"/>
    </source>
</evidence>
<dbReference type="Pfam" id="PF00746">
    <property type="entry name" value="Gram_pos_anchor"/>
    <property type="match status" value="1"/>
</dbReference>
<feature type="compositionally biased region" description="Low complexity" evidence="5">
    <location>
        <begin position="55"/>
        <end position="76"/>
    </location>
</feature>
<feature type="signal peptide" evidence="6">
    <location>
        <begin position="1"/>
        <end position="27"/>
    </location>
</feature>
<evidence type="ECO:0000256" key="3">
    <source>
        <dbReference type="ARBA" id="ARBA00022729"/>
    </source>
</evidence>
<evidence type="ECO:0000256" key="5">
    <source>
        <dbReference type="SAM" id="MobiDB-lite"/>
    </source>
</evidence>
<proteinExistence type="predicted"/>
<evidence type="ECO:0000313" key="11">
    <source>
        <dbReference type="Proteomes" id="UP000256718"/>
    </source>
</evidence>
<evidence type="ECO:0000259" key="7">
    <source>
        <dbReference type="Pfam" id="PF00746"/>
    </source>
</evidence>
<reference evidence="8 10" key="1">
    <citation type="journal article" date="2016" name="Sci. Rep.">
        <title>Serotype IV Streptococcus agalactiae ST-452 has arisen from large genomic recombination events between CC23 and the hypervirulent CC17 lineages.</title>
        <authorList>
            <person name="Campisi E."/>
            <person name="Rinaudo C.D."/>
            <person name="Donati C."/>
            <person name="Barucco M."/>
            <person name="Torricelli G."/>
            <person name="Edwards M.S."/>
            <person name="Baker C.J."/>
            <person name="Margarit I."/>
            <person name="Rosini R."/>
        </authorList>
    </citation>
    <scope>NUCLEOTIDE SEQUENCE [LARGE SCALE GENOMIC DNA]</scope>
    <source>
        <strain evidence="8 10">CZ-PW-140</strain>
    </source>
</reference>
<dbReference type="RefSeq" id="WP_000865325.1">
    <property type="nucleotide sequence ID" value="NZ_CAXOLC010000002.1"/>
</dbReference>
<dbReference type="EMBL" id="MAWT01000011">
    <property type="protein sequence ID" value="OCM71956.1"/>
    <property type="molecule type" value="Genomic_DNA"/>
</dbReference>
<dbReference type="Proteomes" id="UP000093122">
    <property type="component" value="Unassembled WGS sequence"/>
</dbReference>
<evidence type="ECO:0000256" key="2">
    <source>
        <dbReference type="ARBA" id="ARBA00022525"/>
    </source>
</evidence>
<feature type="chain" id="PRO_5014224257" evidence="6">
    <location>
        <begin position="28"/>
        <end position="192"/>
    </location>
</feature>
<comment type="caution">
    <text evidence="8">The sequence shown here is derived from an EMBL/GenBank/DDBJ whole genome shotgun (WGS) entry which is preliminary data.</text>
</comment>
<evidence type="ECO:0000313" key="8">
    <source>
        <dbReference type="EMBL" id="OCM71956.1"/>
    </source>
</evidence>
<keyword evidence="2" id="KW-0964">Secreted</keyword>
<feature type="compositionally biased region" description="Basic and acidic residues" evidence="5">
    <location>
        <begin position="138"/>
        <end position="167"/>
    </location>
</feature>
<dbReference type="NCBIfam" id="TIGR01167">
    <property type="entry name" value="LPXTG_anchor"/>
    <property type="match status" value="1"/>
</dbReference>
<name>A0A0E1EN48_STRAG</name>
<dbReference type="AlphaFoldDB" id="A0A0E1EN48"/>
<feature type="domain" description="Gram-positive cocci surface proteins LPxTG" evidence="7">
    <location>
        <begin position="153"/>
        <end position="190"/>
    </location>
</feature>
<evidence type="ECO:0000256" key="6">
    <source>
        <dbReference type="SAM" id="SignalP"/>
    </source>
</evidence>
<evidence type="ECO:0000313" key="10">
    <source>
        <dbReference type="Proteomes" id="UP000093122"/>
    </source>
</evidence>